<dbReference type="Proteomes" id="UP000606008">
    <property type="component" value="Unassembled WGS sequence"/>
</dbReference>
<gene>
    <name evidence="1" type="ORF">F7231_01960</name>
</gene>
<sequence>MKSKLANLHEPMAQSIICQIPENLDIETLIRSSRPDFSYKYDGFIYLIDLIMDQMSRIKVDKKSLSKHYVALHSQSMKVILGNYQLYLNYLVYNNIIEKNDSYQEGVSSKGYRLKEQYLTPTIEVKLSYKKLITKIKRFRIRYNEPATTKYPELIKWFNGLQIEYEPAMNWINEWYDSKTMTSNGKRKKTISMKVIHKYNSYKRTILKVKEKDYSFLIDNSGYRLHTVLTNMKKDLRDYLKYNNKSLVCIDLSNSQPYLAQVLFNKAFYSSEKVSYDSKIKLTDLPLSIQRRIKPEINGIINILTTSFKNPLEASTINSQRNYTFKIVSMTHFLHTGLELDERLGYKHAISAVEENGHYRVDIACDWLWYVEVVSNGTFYRYVGEAIKEHYPKSKVNPKKMALTAFFANNSEYHIGLEENKNMFKELFPNVDLLFSSIKNNDHATMALLLQSIESEVFLNRIAQRISSERLDVPIFTIHDSICTTIENEAFVRSVMTKELEASIGKRPKMKSEYLEIKWTTSH</sequence>
<evidence type="ECO:0000313" key="2">
    <source>
        <dbReference type="Proteomes" id="UP000606008"/>
    </source>
</evidence>
<accession>A0ABX0QCI1</accession>
<protein>
    <recommendedName>
        <fullName evidence="3">DNA-directed RNA polymerase</fullName>
    </recommendedName>
</protein>
<organism evidence="1 2">
    <name type="scientific">Fibrivirga algicola</name>
    <dbReference type="NCBI Taxonomy" id="2950420"/>
    <lineage>
        <taxon>Bacteria</taxon>
        <taxon>Pseudomonadati</taxon>
        <taxon>Bacteroidota</taxon>
        <taxon>Cytophagia</taxon>
        <taxon>Cytophagales</taxon>
        <taxon>Spirosomataceae</taxon>
        <taxon>Fibrivirga</taxon>
    </lineage>
</organism>
<evidence type="ECO:0008006" key="3">
    <source>
        <dbReference type="Google" id="ProtNLM"/>
    </source>
</evidence>
<dbReference type="EMBL" id="WAEL01000001">
    <property type="protein sequence ID" value="NID08925.1"/>
    <property type="molecule type" value="Genomic_DNA"/>
</dbReference>
<evidence type="ECO:0000313" key="1">
    <source>
        <dbReference type="EMBL" id="NID08925.1"/>
    </source>
</evidence>
<proteinExistence type="predicted"/>
<keyword evidence="2" id="KW-1185">Reference proteome</keyword>
<comment type="caution">
    <text evidence="1">The sequence shown here is derived from an EMBL/GenBank/DDBJ whole genome shotgun (WGS) entry which is preliminary data.</text>
</comment>
<name>A0ABX0QCI1_9BACT</name>
<dbReference type="RefSeq" id="WP_166690709.1">
    <property type="nucleotide sequence ID" value="NZ_WAEL01000001.1"/>
</dbReference>
<reference evidence="1" key="1">
    <citation type="submission" date="2024-05" db="EMBL/GenBank/DDBJ databases">
        <authorList>
            <person name="Jung D.-H."/>
        </authorList>
    </citation>
    <scope>NUCLEOTIDE SEQUENCE</scope>
    <source>
        <strain evidence="1">JA-25</strain>
    </source>
</reference>